<dbReference type="InterPro" id="IPR027417">
    <property type="entry name" value="P-loop_NTPase"/>
</dbReference>
<keyword evidence="4" id="KW-1185">Reference proteome</keyword>
<organism evidence="3 4">
    <name type="scientific">Athelia psychrophila</name>
    <dbReference type="NCBI Taxonomy" id="1759441"/>
    <lineage>
        <taxon>Eukaryota</taxon>
        <taxon>Fungi</taxon>
        <taxon>Dikarya</taxon>
        <taxon>Basidiomycota</taxon>
        <taxon>Agaricomycotina</taxon>
        <taxon>Agaricomycetes</taxon>
        <taxon>Agaricomycetidae</taxon>
        <taxon>Atheliales</taxon>
        <taxon>Atheliaceae</taxon>
        <taxon>Athelia</taxon>
    </lineage>
</organism>
<dbReference type="EMBL" id="KV417555">
    <property type="protein sequence ID" value="KZP20456.1"/>
    <property type="molecule type" value="Genomic_DNA"/>
</dbReference>
<dbReference type="Pfam" id="PF13401">
    <property type="entry name" value="AAA_22"/>
    <property type="match status" value="1"/>
</dbReference>
<dbReference type="PANTHER" id="PTHR47691">
    <property type="entry name" value="REGULATOR-RELATED"/>
    <property type="match status" value="1"/>
</dbReference>
<accession>A0A166J389</accession>
<gene>
    <name evidence="3" type="ORF">FIBSPDRAFT_954615</name>
</gene>
<reference evidence="3 4" key="1">
    <citation type="journal article" date="2016" name="Mol. Biol. Evol.">
        <title>Comparative Genomics of Early-Diverging Mushroom-Forming Fungi Provides Insights into the Origins of Lignocellulose Decay Capabilities.</title>
        <authorList>
            <person name="Nagy L.G."/>
            <person name="Riley R."/>
            <person name="Tritt A."/>
            <person name="Adam C."/>
            <person name="Daum C."/>
            <person name="Floudas D."/>
            <person name="Sun H."/>
            <person name="Yadav J.S."/>
            <person name="Pangilinan J."/>
            <person name="Larsson K.H."/>
            <person name="Matsuura K."/>
            <person name="Barry K."/>
            <person name="Labutti K."/>
            <person name="Kuo R."/>
            <person name="Ohm R.A."/>
            <person name="Bhattacharya S.S."/>
            <person name="Shirouzu T."/>
            <person name="Yoshinaga Y."/>
            <person name="Martin F.M."/>
            <person name="Grigoriev I.V."/>
            <person name="Hibbett D.S."/>
        </authorList>
    </citation>
    <scope>NUCLEOTIDE SEQUENCE [LARGE SCALE GENOMIC DNA]</scope>
    <source>
        <strain evidence="3 4">CBS 109695</strain>
    </source>
</reference>
<feature type="non-terminal residue" evidence="3">
    <location>
        <position position="783"/>
    </location>
</feature>
<evidence type="ECO:0000313" key="3">
    <source>
        <dbReference type="EMBL" id="KZP20456.1"/>
    </source>
</evidence>
<dbReference type="InterPro" id="IPR011990">
    <property type="entry name" value="TPR-like_helical_dom_sf"/>
</dbReference>
<evidence type="ECO:0000259" key="2">
    <source>
        <dbReference type="Pfam" id="PF13401"/>
    </source>
</evidence>
<dbReference type="GO" id="GO:0016887">
    <property type="term" value="F:ATP hydrolysis activity"/>
    <property type="evidence" value="ECO:0007669"/>
    <property type="project" value="InterPro"/>
</dbReference>
<dbReference type="Proteomes" id="UP000076532">
    <property type="component" value="Unassembled WGS sequence"/>
</dbReference>
<dbReference type="Gene3D" id="1.25.40.10">
    <property type="entry name" value="Tetratricopeptide repeat domain"/>
    <property type="match status" value="1"/>
</dbReference>
<dbReference type="SUPFAM" id="SSF48452">
    <property type="entry name" value="TPR-like"/>
    <property type="match status" value="1"/>
</dbReference>
<proteinExistence type="predicted"/>
<name>A0A166J389_9AGAM</name>
<dbReference type="Gene3D" id="3.40.50.300">
    <property type="entry name" value="P-loop containing nucleotide triphosphate hydrolases"/>
    <property type="match status" value="1"/>
</dbReference>
<evidence type="ECO:0000313" key="4">
    <source>
        <dbReference type="Proteomes" id="UP000076532"/>
    </source>
</evidence>
<dbReference type="OrthoDB" id="1534087at2759"/>
<dbReference type="SUPFAM" id="SSF52540">
    <property type="entry name" value="P-loop containing nucleoside triphosphate hydrolases"/>
    <property type="match status" value="1"/>
</dbReference>
<feature type="domain" description="ORC1/DEAH AAA+ ATPase" evidence="2">
    <location>
        <begin position="304"/>
        <end position="410"/>
    </location>
</feature>
<protein>
    <recommendedName>
        <fullName evidence="2">ORC1/DEAH AAA+ ATPase domain-containing protein</fullName>
    </recommendedName>
</protein>
<dbReference type="PANTHER" id="PTHR47691:SF3">
    <property type="entry name" value="HTH-TYPE TRANSCRIPTIONAL REGULATOR RV0890C-RELATED"/>
    <property type="match status" value="1"/>
</dbReference>
<evidence type="ECO:0000256" key="1">
    <source>
        <dbReference type="SAM" id="MobiDB-lite"/>
    </source>
</evidence>
<dbReference type="AlphaFoldDB" id="A0A166J389"/>
<feature type="region of interest" description="Disordered" evidence="1">
    <location>
        <begin position="131"/>
        <end position="150"/>
    </location>
</feature>
<dbReference type="InterPro" id="IPR049945">
    <property type="entry name" value="AAA_22"/>
</dbReference>
<sequence>MTLNANAEAPPRRPHFPILLFLLNTYPSSQARPIVMVDFRPGAVSRDATTSIPIALQAPIFSTAAPNGLLRAMAALRVMRMRLCHHRLIAVLYRPTHIKITRRLWRCFVLLKACTCSSWWSGSMLHARNEIEGGSSEDGNRNADGRPQGKSGELMLRASCQFDVTISACAGVEATDVGSEEEITDRGVGMKATIETRQDECMVIGIERKLLKLPDDRGNVDDQTTSSVNQTANTISFNTIGPSGTVMNVAGDFHMYSTDSVTAPSSSLSAPPPSQPLAPDIWFGRGGIVSTLAEVITGHENPRIAILGSGGMGKTATALHLIRNEAVVARYGDRIFFVACDAATSADLLASRILQTIGVAAAAGENVVTAMHIALKAAPPTLLVLDNFESTWEALRDHAAIRDLLQKIVDCHSSTLIITMRATIAPPGIRWTYSDSLPPLSAPSAKEVFLAINATFCNGSDDGNVVLDELLKELDYVPLAIHLLAHVSKDLTPRYALQQWQKQRTRMLSLDRYTSDKLESVDVSISLSMDLLHVERDTEAIQLLGMLCLLPDGLLGWQERLEVIEETFDTATADLRLLRKFALVYTVGGKLGVLSPIRHFVLQHHHPDAEHTQCMYDILWQLVHTYAMVSFGPELQGAIETLTPEMGNIASLIDHAVARDHGAPIVDIVIKISWHLSYTHPSSHLLHKVSGLLASVPPEMQAEYWYVSGEMMYGQSEYLLATSMLMQARDLFLEIGDRAGAAQCTERLGESHRVRSEYSEAAAVLKDAQAQFFELGYRSGAAR</sequence>
<dbReference type="STRING" id="436010.A0A166J389"/>